<dbReference type="InterPro" id="IPR001789">
    <property type="entry name" value="Sig_transdc_resp-reg_receiver"/>
</dbReference>
<gene>
    <name evidence="5" type="ORF">JW984_05780</name>
</gene>
<proteinExistence type="predicted"/>
<dbReference type="PANTHER" id="PTHR44591">
    <property type="entry name" value="STRESS RESPONSE REGULATOR PROTEIN 1"/>
    <property type="match status" value="1"/>
</dbReference>
<dbReference type="AlphaFoldDB" id="A0A9D8KDW8"/>
<reference evidence="5" key="1">
    <citation type="journal article" date="2021" name="Environ. Microbiol.">
        <title>Genomic characterization of three novel Desulfobacterota classes expand the metabolic and phylogenetic diversity of the phylum.</title>
        <authorList>
            <person name="Murphy C.L."/>
            <person name="Biggerstaff J."/>
            <person name="Eichhorn A."/>
            <person name="Ewing E."/>
            <person name="Shahan R."/>
            <person name="Soriano D."/>
            <person name="Stewart S."/>
            <person name="VanMol K."/>
            <person name="Walker R."/>
            <person name="Walters P."/>
            <person name="Elshahed M.S."/>
            <person name="Youssef N.H."/>
        </authorList>
    </citation>
    <scope>NUCLEOTIDE SEQUENCE</scope>
    <source>
        <strain evidence="5">Zod_Metabat.24</strain>
    </source>
</reference>
<dbReference type="InterPro" id="IPR035965">
    <property type="entry name" value="PAS-like_dom_sf"/>
</dbReference>
<dbReference type="InterPro" id="IPR000014">
    <property type="entry name" value="PAS"/>
</dbReference>
<feature type="domain" description="Response regulatory" evidence="3">
    <location>
        <begin position="3"/>
        <end position="118"/>
    </location>
</feature>
<evidence type="ECO:0000256" key="2">
    <source>
        <dbReference type="PROSITE-ProRule" id="PRU00169"/>
    </source>
</evidence>
<dbReference type="PANTHER" id="PTHR44591:SF3">
    <property type="entry name" value="RESPONSE REGULATORY DOMAIN-CONTAINING PROTEIN"/>
    <property type="match status" value="1"/>
</dbReference>
<sequence length="320" mass="36418">MSRILVVDDEVVISMQLEERLSSMGYDVVGRASSGKEAVDKAKKLSPDLILMDIVMPGEMDGIDASRIVKEDLDIPVIFLTAFADDENIMKAKETEPFGYIVKPFQERALKAAIEVALYNKHVGVQLRRSERKYRTILESANDPMLIFEALNLGVIETNRRAQEFFGISNDRFSEMDVSRLFPEDEIKNFNKLIKKLLKSKKPVLENFFVMGDNREVVPVEVSACAASLEDEVVIIAILRDITKRELADWEKKILVELKRSIEKAKRLSGIIPICAVCKKIRNKEGKWIQLEVFIRDNSEADFSHGICPDCKATYYSSYE</sequence>
<dbReference type="PROSITE" id="PS50110">
    <property type="entry name" value="RESPONSE_REGULATORY"/>
    <property type="match status" value="1"/>
</dbReference>
<evidence type="ECO:0000259" key="4">
    <source>
        <dbReference type="PROSITE" id="PS50112"/>
    </source>
</evidence>
<dbReference type="Pfam" id="PF00989">
    <property type="entry name" value="PAS"/>
    <property type="match status" value="1"/>
</dbReference>
<dbReference type="SMART" id="SM00091">
    <property type="entry name" value="PAS"/>
    <property type="match status" value="1"/>
</dbReference>
<accession>A0A9D8KDW8</accession>
<dbReference type="SUPFAM" id="SSF52172">
    <property type="entry name" value="CheY-like"/>
    <property type="match status" value="1"/>
</dbReference>
<evidence type="ECO:0000313" key="6">
    <source>
        <dbReference type="Proteomes" id="UP000809273"/>
    </source>
</evidence>
<dbReference type="InterPro" id="IPR050595">
    <property type="entry name" value="Bact_response_regulator"/>
</dbReference>
<dbReference type="InterPro" id="IPR011006">
    <property type="entry name" value="CheY-like_superfamily"/>
</dbReference>
<dbReference type="NCBIfam" id="TIGR00229">
    <property type="entry name" value="sensory_box"/>
    <property type="match status" value="1"/>
</dbReference>
<dbReference type="PROSITE" id="PS50112">
    <property type="entry name" value="PAS"/>
    <property type="match status" value="1"/>
</dbReference>
<dbReference type="CDD" id="cd17534">
    <property type="entry name" value="REC_DC-like"/>
    <property type="match status" value="1"/>
</dbReference>
<feature type="modified residue" description="4-aspartylphosphate" evidence="2">
    <location>
        <position position="53"/>
    </location>
</feature>
<dbReference type="SMART" id="SM00448">
    <property type="entry name" value="REC"/>
    <property type="match status" value="1"/>
</dbReference>
<protein>
    <submittedName>
        <fullName evidence="5">Response regulator</fullName>
    </submittedName>
</protein>
<dbReference type="Proteomes" id="UP000809273">
    <property type="component" value="Unassembled WGS sequence"/>
</dbReference>
<dbReference type="GO" id="GO:0006355">
    <property type="term" value="P:regulation of DNA-templated transcription"/>
    <property type="evidence" value="ECO:0007669"/>
    <property type="project" value="InterPro"/>
</dbReference>
<feature type="domain" description="PAS" evidence="4">
    <location>
        <begin position="130"/>
        <end position="201"/>
    </location>
</feature>
<dbReference type="Gene3D" id="3.30.450.20">
    <property type="entry name" value="PAS domain"/>
    <property type="match status" value="1"/>
</dbReference>
<evidence type="ECO:0000259" key="3">
    <source>
        <dbReference type="PROSITE" id="PS50110"/>
    </source>
</evidence>
<dbReference type="EMBL" id="JAFGIX010000027">
    <property type="protein sequence ID" value="MBN1572692.1"/>
    <property type="molecule type" value="Genomic_DNA"/>
</dbReference>
<dbReference type="Pfam" id="PF00072">
    <property type="entry name" value="Response_reg"/>
    <property type="match status" value="1"/>
</dbReference>
<dbReference type="GO" id="GO:0000160">
    <property type="term" value="P:phosphorelay signal transduction system"/>
    <property type="evidence" value="ECO:0007669"/>
    <property type="project" value="InterPro"/>
</dbReference>
<name>A0A9D8KDW8_9DELT</name>
<evidence type="ECO:0000313" key="5">
    <source>
        <dbReference type="EMBL" id="MBN1572692.1"/>
    </source>
</evidence>
<reference evidence="5" key="2">
    <citation type="submission" date="2021-01" db="EMBL/GenBank/DDBJ databases">
        <authorList>
            <person name="Hahn C.R."/>
            <person name="Youssef N.H."/>
            <person name="Elshahed M."/>
        </authorList>
    </citation>
    <scope>NUCLEOTIDE SEQUENCE</scope>
    <source>
        <strain evidence="5">Zod_Metabat.24</strain>
    </source>
</reference>
<comment type="caution">
    <text evidence="5">The sequence shown here is derived from an EMBL/GenBank/DDBJ whole genome shotgun (WGS) entry which is preliminary data.</text>
</comment>
<dbReference type="SUPFAM" id="SSF55785">
    <property type="entry name" value="PYP-like sensor domain (PAS domain)"/>
    <property type="match status" value="1"/>
</dbReference>
<dbReference type="Gene3D" id="3.40.50.2300">
    <property type="match status" value="1"/>
</dbReference>
<keyword evidence="1 2" id="KW-0597">Phosphoprotein</keyword>
<evidence type="ECO:0000256" key="1">
    <source>
        <dbReference type="ARBA" id="ARBA00022553"/>
    </source>
</evidence>
<dbReference type="InterPro" id="IPR013767">
    <property type="entry name" value="PAS_fold"/>
</dbReference>
<organism evidence="5 6">
    <name type="scientific">Candidatus Zymogenus saltonus</name>
    <dbReference type="NCBI Taxonomy" id="2844893"/>
    <lineage>
        <taxon>Bacteria</taxon>
        <taxon>Deltaproteobacteria</taxon>
        <taxon>Candidatus Zymogenia</taxon>
        <taxon>Candidatus Zymogeniales</taxon>
        <taxon>Candidatus Zymogenaceae</taxon>
        <taxon>Candidatus Zymogenus</taxon>
    </lineage>
</organism>